<dbReference type="GO" id="GO:0009252">
    <property type="term" value="P:peptidoglycan biosynthetic process"/>
    <property type="evidence" value="ECO:0007669"/>
    <property type="project" value="UniProtKB-UniRule"/>
</dbReference>
<dbReference type="Pfam" id="PF26299">
    <property type="entry name" value="MurL_N"/>
    <property type="match status" value="1"/>
</dbReference>
<name>A0A1F5Z7V1_9BACT</name>
<comment type="caution">
    <text evidence="4">The sequence shown here is derived from an EMBL/GenBank/DDBJ whole genome shotgun (WGS) entry which is preliminary data.</text>
</comment>
<evidence type="ECO:0000313" key="5">
    <source>
        <dbReference type="Proteomes" id="UP000176854"/>
    </source>
</evidence>
<comment type="catalytic activity">
    <reaction evidence="1">
        <text>UDP-N-acetyl-alpha-D-muramoyl-L-alanyl-L-glutamate + ATP + H2O = UDP-N-acetyl-alpha-D-muramoyl-L-alanyl-D-glutamate + AMP + diphosphate + H(+)</text>
        <dbReference type="Rhea" id="RHEA:58812"/>
        <dbReference type="ChEBI" id="CHEBI:15377"/>
        <dbReference type="ChEBI" id="CHEBI:15378"/>
        <dbReference type="ChEBI" id="CHEBI:30616"/>
        <dbReference type="ChEBI" id="CHEBI:33019"/>
        <dbReference type="ChEBI" id="CHEBI:83900"/>
        <dbReference type="ChEBI" id="CHEBI:142725"/>
        <dbReference type="ChEBI" id="CHEBI:456215"/>
        <dbReference type="EC" id="5.1.1.23"/>
    </reaction>
</comment>
<comment type="pathway">
    <text evidence="1">Cell wall biogenesis; peptidoglycan biosynthesis.</text>
</comment>
<comment type="similarity">
    <text evidence="1">Belongs to the MurL family.</text>
</comment>
<evidence type="ECO:0000259" key="2">
    <source>
        <dbReference type="Pfam" id="PF26298"/>
    </source>
</evidence>
<evidence type="ECO:0000313" key="4">
    <source>
        <dbReference type="EMBL" id="OGG08463.1"/>
    </source>
</evidence>
<keyword evidence="1" id="KW-0413">Isomerase</keyword>
<feature type="domain" description="MurL C-terminal" evidence="2">
    <location>
        <begin position="317"/>
        <end position="395"/>
    </location>
</feature>
<keyword evidence="1" id="KW-0131">Cell cycle</keyword>
<dbReference type="UniPathway" id="UPA00219"/>
<dbReference type="InterPro" id="IPR058740">
    <property type="entry name" value="MurL_N"/>
</dbReference>
<keyword evidence="1" id="KW-0133">Cell shape</keyword>
<dbReference type="InterPro" id="IPR043689">
    <property type="entry name" value="MurL"/>
</dbReference>
<dbReference type="GO" id="GO:0005737">
    <property type="term" value="C:cytoplasm"/>
    <property type="evidence" value="ECO:0007669"/>
    <property type="project" value="UniProtKB-UniRule"/>
</dbReference>
<dbReference type="Proteomes" id="UP000176854">
    <property type="component" value="Unassembled WGS sequence"/>
</dbReference>
<feature type="domain" description="MurL N-terminal" evidence="3">
    <location>
        <begin position="6"/>
        <end position="288"/>
    </location>
</feature>
<dbReference type="GO" id="GO:0016855">
    <property type="term" value="F:racemase and epimerase activity, acting on amino acids and derivatives"/>
    <property type="evidence" value="ECO:0007669"/>
    <property type="project" value="UniProtKB-UniRule"/>
</dbReference>
<dbReference type="AlphaFoldDB" id="A0A1F5Z7V1"/>
<organism evidence="4 5">
    <name type="scientific">Candidatus Gottesmanbacteria bacterium RBG_16_43_7</name>
    <dbReference type="NCBI Taxonomy" id="1798373"/>
    <lineage>
        <taxon>Bacteria</taxon>
        <taxon>Candidatus Gottesmaniibacteriota</taxon>
    </lineage>
</organism>
<dbReference type="EC" id="5.1.1.23" evidence="1"/>
<dbReference type="Pfam" id="PF26298">
    <property type="entry name" value="MurL_epimerase_C"/>
    <property type="match status" value="1"/>
</dbReference>
<dbReference type="GO" id="GO:0008360">
    <property type="term" value="P:regulation of cell shape"/>
    <property type="evidence" value="ECO:0007669"/>
    <property type="project" value="UniProtKB-KW"/>
</dbReference>
<evidence type="ECO:0000256" key="1">
    <source>
        <dbReference type="HAMAP-Rule" id="MF_02209"/>
    </source>
</evidence>
<dbReference type="EMBL" id="MFJC01000065">
    <property type="protein sequence ID" value="OGG08463.1"/>
    <property type="molecule type" value="Genomic_DNA"/>
</dbReference>
<evidence type="ECO:0000259" key="3">
    <source>
        <dbReference type="Pfam" id="PF26299"/>
    </source>
</evidence>
<accession>A0A1F5Z7V1</accession>
<dbReference type="HAMAP" id="MF_02209">
    <property type="entry name" value="MurL"/>
    <property type="match status" value="1"/>
</dbReference>
<keyword evidence="1" id="KW-0132">Cell division</keyword>
<dbReference type="GO" id="GO:0051301">
    <property type="term" value="P:cell division"/>
    <property type="evidence" value="ECO:0007669"/>
    <property type="project" value="UniProtKB-KW"/>
</dbReference>
<dbReference type="STRING" id="1798373.A2154_01885"/>
<dbReference type="InterPro" id="IPR058741">
    <property type="entry name" value="MurL_C"/>
</dbReference>
<proteinExistence type="inferred from homology"/>
<comment type="function">
    <text evidence="1">Cell wall formation. Catalyzes epimerization of the terminal L-glutamate in UDP-N-acetyl-alpha-D-muramoyl-L-alanyl-L-glutamate.</text>
</comment>
<reference evidence="4 5" key="1">
    <citation type="journal article" date="2016" name="Nat. Commun.">
        <title>Thousands of microbial genomes shed light on interconnected biogeochemical processes in an aquifer system.</title>
        <authorList>
            <person name="Anantharaman K."/>
            <person name="Brown C.T."/>
            <person name="Hug L.A."/>
            <person name="Sharon I."/>
            <person name="Castelle C.J."/>
            <person name="Probst A.J."/>
            <person name="Thomas B.C."/>
            <person name="Singh A."/>
            <person name="Wilkins M.J."/>
            <person name="Karaoz U."/>
            <person name="Brodie E.L."/>
            <person name="Williams K.H."/>
            <person name="Hubbard S.S."/>
            <person name="Banfield J.F."/>
        </authorList>
    </citation>
    <scope>NUCLEOTIDE SEQUENCE [LARGE SCALE GENOMIC DNA]</scope>
</reference>
<dbReference type="GO" id="GO:0071555">
    <property type="term" value="P:cell wall organization"/>
    <property type="evidence" value="ECO:0007669"/>
    <property type="project" value="UniProtKB-KW"/>
</dbReference>
<keyword evidence="1" id="KW-0573">Peptidoglycan synthesis</keyword>
<sequence length="455" mass="51786">MNIEETRRKYPTFRYQSFEVKKSSDSLSIVYHFRIASDIEFAPQVTFPLYKTTNTDNIQNFAFHLGLVEVISYWKSTCSPQFLVEAGRLTDQQISWWHDLFIHGLGEFFYKNGIDFGSKNFLTISSLQDAPEYPTVNSDPKPGDLVMVGGGKDSAVCLDVIRGVSGQKNVLLLNPTPAAINVSKTAGYNSPIIVKRELDQKLLELNRKGYLNGHTPFSAYLAFLGIFAGHIYGFKNVIVANEQSAGEGNVRYHNLEINHQYSKSYRFERLFQEYTQAYLTGGVSYFSMLRPVGELQITALYSQISRFDSYINSCNAGRGQNWCKTCPKCAFVYLVMSALMDRSRIKKIFGDDELFNSEIIQKHILNLTGIAGYKPFECVGTIEESKQALLLGYDSYQKQNLTPPAFLCQLVTTNTFKSKNVLTIKKQLKTKWSRSHFLPANYKNILKNRLEKMKI</sequence>
<protein>
    <recommendedName>
        <fullName evidence="1">UDP-N-acetyl-alpha-D-muramoyl-L-alanyl-L-glutamate epimerase</fullName>
        <ecNumber evidence="1">5.1.1.23</ecNumber>
    </recommendedName>
    <alternativeName>
        <fullName evidence="1">UDP-MurNAc-L-Ala-L-Glu epimerase</fullName>
    </alternativeName>
</protein>
<keyword evidence="1" id="KW-0961">Cell wall biogenesis/degradation</keyword>
<gene>
    <name evidence="1" type="primary">murL</name>
    <name evidence="4" type="ORF">A2154_01885</name>
</gene>